<evidence type="ECO:0000313" key="14">
    <source>
        <dbReference type="EMBL" id="PIW37062.1"/>
    </source>
</evidence>
<dbReference type="Gene3D" id="3.40.1780.10">
    <property type="entry name" value="QueA-like"/>
    <property type="match status" value="1"/>
</dbReference>
<gene>
    <name evidence="13" type="primary">queA</name>
    <name evidence="14" type="ORF">COW24_02245</name>
</gene>
<name>A0A2M7H4A1_9BACT</name>
<evidence type="ECO:0000256" key="8">
    <source>
        <dbReference type="ARBA" id="ARBA00052751"/>
    </source>
</evidence>
<dbReference type="GO" id="GO:0051075">
    <property type="term" value="F:S-adenosylmethionine:tRNA ribosyltransferase-isomerase activity"/>
    <property type="evidence" value="ECO:0007669"/>
    <property type="project" value="UniProtKB-EC"/>
</dbReference>
<dbReference type="InterPro" id="IPR042119">
    <property type="entry name" value="QueA_dom2"/>
</dbReference>
<evidence type="ECO:0000256" key="6">
    <source>
        <dbReference type="ARBA" id="ARBA00022691"/>
    </source>
</evidence>
<dbReference type="PANTHER" id="PTHR30307">
    <property type="entry name" value="S-ADENOSYLMETHIONINE:TRNA RIBOSYLTRANSFERASE-ISOMERASE"/>
    <property type="match status" value="1"/>
</dbReference>
<comment type="subunit">
    <text evidence="3 13">Monomer.</text>
</comment>
<keyword evidence="7 13" id="KW-0671">Queuosine biosynthesis</keyword>
<dbReference type="NCBIfam" id="NF001140">
    <property type="entry name" value="PRK00147.1"/>
    <property type="match status" value="1"/>
</dbReference>
<evidence type="ECO:0000256" key="4">
    <source>
        <dbReference type="ARBA" id="ARBA00022490"/>
    </source>
</evidence>
<proteinExistence type="inferred from homology"/>
<protein>
    <recommendedName>
        <fullName evidence="11 13">S-adenosylmethionine:tRNA ribosyltransferase-isomerase</fullName>
        <ecNumber evidence="10 13">2.4.99.17</ecNumber>
    </recommendedName>
    <alternativeName>
        <fullName evidence="12 13">Queuosine biosynthesis protein QueA</fullName>
    </alternativeName>
</protein>
<comment type="subcellular location">
    <subcellularLocation>
        <location evidence="1 13">Cytoplasm</location>
    </subcellularLocation>
</comment>
<evidence type="ECO:0000256" key="1">
    <source>
        <dbReference type="ARBA" id="ARBA00004496"/>
    </source>
</evidence>
<accession>A0A2M7H4A1</accession>
<dbReference type="EC" id="2.4.99.17" evidence="10 13"/>
<evidence type="ECO:0000256" key="5">
    <source>
        <dbReference type="ARBA" id="ARBA00022679"/>
    </source>
</evidence>
<reference evidence="14 15" key="1">
    <citation type="submission" date="2017-09" db="EMBL/GenBank/DDBJ databases">
        <title>Depth-based differentiation of microbial function through sediment-hosted aquifers and enrichment of novel symbionts in the deep terrestrial subsurface.</title>
        <authorList>
            <person name="Probst A.J."/>
            <person name="Ladd B."/>
            <person name="Jarett J.K."/>
            <person name="Geller-Mcgrath D.E."/>
            <person name="Sieber C.M."/>
            <person name="Emerson J.B."/>
            <person name="Anantharaman K."/>
            <person name="Thomas B.C."/>
            <person name="Malmstrom R."/>
            <person name="Stieglmeier M."/>
            <person name="Klingl A."/>
            <person name="Woyke T."/>
            <person name="Ryan C.M."/>
            <person name="Banfield J.F."/>
        </authorList>
    </citation>
    <scope>NUCLEOTIDE SEQUENCE [LARGE SCALE GENOMIC DNA]</scope>
    <source>
        <strain evidence="14">CG15_BIG_FIL_POST_REV_8_21_14_020_45_12</strain>
    </source>
</reference>
<comment type="pathway">
    <text evidence="2 13">tRNA modification; tRNA-queuosine biosynthesis.</text>
</comment>
<dbReference type="GO" id="GO:0008616">
    <property type="term" value="P:tRNA queuosine(34) biosynthetic process"/>
    <property type="evidence" value="ECO:0007669"/>
    <property type="project" value="UniProtKB-UniRule"/>
</dbReference>
<keyword evidence="14" id="KW-0413">Isomerase</keyword>
<evidence type="ECO:0000256" key="12">
    <source>
        <dbReference type="ARBA" id="ARBA00076160"/>
    </source>
</evidence>
<keyword evidence="4 13" id="KW-0963">Cytoplasm</keyword>
<dbReference type="AlphaFoldDB" id="A0A2M7H4A1"/>
<dbReference type="InterPro" id="IPR042118">
    <property type="entry name" value="QueA_dom1"/>
</dbReference>
<organism evidence="14 15">
    <name type="scientific">Candidatus Kerfeldbacteria bacterium CG15_BIG_FIL_POST_REV_8_21_14_020_45_12</name>
    <dbReference type="NCBI Taxonomy" id="2014247"/>
    <lineage>
        <taxon>Bacteria</taxon>
        <taxon>Candidatus Kerfeldiibacteriota</taxon>
    </lineage>
</organism>
<dbReference type="InterPro" id="IPR003699">
    <property type="entry name" value="QueA"/>
</dbReference>
<sequence>MDLADFAFNLPEELIAQEPVVGGRDQSRLMVLDRKLGSIQDRSFFELTSLLKAGDVLVFNNSRVLPARLRGEKEPTGGKVELLLLHRQDDESEREVWECMIRSRNTKVDQSITFVGDRDLKGRVIDRASGDTWFVEFNQQGQIFRESLRELGEMPIPPYIKAPTLSEPELRERYQTVYAENEGSAAAPTAGLHFTDLLLDELSERGIELVPITLHVGLGTFSPVRVDDISNHKMHSEYAVITEQSAQRINQAKATGRRIVAVGTTTVRTLESFVKDGQVVADKRWTDIFITPGYDFKIVDAMITNFHLPHSTLLMLVSAFAGTEFIQETYRHAIDQQYRFYSFGDAMLIE</sequence>
<evidence type="ECO:0000256" key="7">
    <source>
        <dbReference type="ARBA" id="ARBA00022785"/>
    </source>
</evidence>
<keyword evidence="5 13" id="KW-0808">Transferase</keyword>
<keyword evidence="6 13" id="KW-0949">S-adenosyl-L-methionine</keyword>
<dbReference type="FunFam" id="3.40.1780.10:FF:000001">
    <property type="entry name" value="S-adenosylmethionine:tRNA ribosyltransferase-isomerase"/>
    <property type="match status" value="1"/>
</dbReference>
<dbReference type="NCBIfam" id="TIGR00113">
    <property type="entry name" value="queA"/>
    <property type="match status" value="1"/>
</dbReference>
<dbReference type="PANTHER" id="PTHR30307:SF0">
    <property type="entry name" value="S-ADENOSYLMETHIONINE:TRNA RIBOSYLTRANSFERASE-ISOMERASE"/>
    <property type="match status" value="1"/>
</dbReference>
<dbReference type="UniPathway" id="UPA00392"/>
<dbReference type="EMBL" id="PFGC01000028">
    <property type="protein sequence ID" value="PIW37062.1"/>
    <property type="molecule type" value="Genomic_DNA"/>
</dbReference>
<comment type="function">
    <text evidence="13">Transfers and isomerizes the ribose moiety from AdoMet to the 7-aminomethyl group of 7-deazaguanine (preQ1-tRNA) to give epoxyqueuosine (oQ-tRNA).</text>
</comment>
<dbReference type="FunFam" id="2.40.10.240:FF:000002">
    <property type="entry name" value="S-adenosylmethionine:tRNA ribosyltransferase-isomerase"/>
    <property type="match status" value="1"/>
</dbReference>
<evidence type="ECO:0000256" key="13">
    <source>
        <dbReference type="HAMAP-Rule" id="MF_00113"/>
    </source>
</evidence>
<evidence type="ECO:0000256" key="2">
    <source>
        <dbReference type="ARBA" id="ARBA00004691"/>
    </source>
</evidence>
<evidence type="ECO:0000256" key="11">
    <source>
        <dbReference type="ARBA" id="ARBA00069325"/>
    </source>
</evidence>
<dbReference type="Proteomes" id="UP000230292">
    <property type="component" value="Unassembled WGS sequence"/>
</dbReference>
<dbReference type="HAMAP" id="MF_00113">
    <property type="entry name" value="QueA"/>
    <property type="match status" value="1"/>
</dbReference>
<dbReference type="SUPFAM" id="SSF111337">
    <property type="entry name" value="QueA-like"/>
    <property type="match status" value="1"/>
</dbReference>
<evidence type="ECO:0000256" key="3">
    <source>
        <dbReference type="ARBA" id="ARBA00011245"/>
    </source>
</evidence>
<comment type="caution">
    <text evidence="14">The sequence shown here is derived from an EMBL/GenBank/DDBJ whole genome shotgun (WGS) entry which is preliminary data.</text>
</comment>
<dbReference type="InterPro" id="IPR036100">
    <property type="entry name" value="QueA_sf"/>
</dbReference>
<dbReference type="GO" id="GO:0005737">
    <property type="term" value="C:cytoplasm"/>
    <property type="evidence" value="ECO:0007669"/>
    <property type="project" value="UniProtKB-SubCell"/>
</dbReference>
<evidence type="ECO:0000313" key="15">
    <source>
        <dbReference type="Proteomes" id="UP000230292"/>
    </source>
</evidence>
<dbReference type="Pfam" id="PF02547">
    <property type="entry name" value="Queuosine_synth"/>
    <property type="match status" value="1"/>
</dbReference>
<comment type="catalytic activity">
    <reaction evidence="8 13">
        <text>7-aminomethyl-7-carbaguanosine(34) in tRNA + S-adenosyl-L-methionine = epoxyqueuosine(34) in tRNA + adenine + L-methionine + 2 H(+)</text>
        <dbReference type="Rhea" id="RHEA:32155"/>
        <dbReference type="Rhea" id="RHEA-COMP:10342"/>
        <dbReference type="Rhea" id="RHEA-COMP:18582"/>
        <dbReference type="ChEBI" id="CHEBI:15378"/>
        <dbReference type="ChEBI" id="CHEBI:16708"/>
        <dbReference type="ChEBI" id="CHEBI:57844"/>
        <dbReference type="ChEBI" id="CHEBI:59789"/>
        <dbReference type="ChEBI" id="CHEBI:82833"/>
        <dbReference type="ChEBI" id="CHEBI:194443"/>
        <dbReference type="EC" id="2.4.99.17"/>
    </reaction>
</comment>
<comment type="similarity">
    <text evidence="9 13">Belongs to the QueA family.</text>
</comment>
<evidence type="ECO:0000256" key="10">
    <source>
        <dbReference type="ARBA" id="ARBA00066503"/>
    </source>
</evidence>
<evidence type="ECO:0000256" key="9">
    <source>
        <dbReference type="ARBA" id="ARBA00061210"/>
    </source>
</evidence>
<dbReference type="Gene3D" id="2.40.10.240">
    <property type="entry name" value="QueA-like"/>
    <property type="match status" value="1"/>
</dbReference>